<reference evidence="9 10" key="1">
    <citation type="submission" date="2020-04" db="EMBL/GenBank/DDBJ databases">
        <authorList>
            <person name="Laetsch R D."/>
            <person name="Stevens L."/>
            <person name="Kumar S."/>
            <person name="Blaxter L. M."/>
        </authorList>
    </citation>
    <scope>NUCLEOTIDE SEQUENCE [LARGE SCALE GENOMIC DNA]</scope>
</reference>
<proteinExistence type="predicted"/>
<dbReference type="PANTHER" id="PTHR12270">
    <property type="entry name" value="GLYCOSYLTRANSFERASE-RELATED"/>
    <property type="match status" value="1"/>
</dbReference>
<keyword evidence="7" id="KW-0325">Glycoprotein</keyword>
<dbReference type="InterPro" id="IPR051292">
    <property type="entry name" value="Xyl/GlcA_transferase"/>
</dbReference>
<evidence type="ECO:0000256" key="3">
    <source>
        <dbReference type="ARBA" id="ARBA00022968"/>
    </source>
</evidence>
<dbReference type="Gene3D" id="3.90.550.10">
    <property type="entry name" value="Spore Coat Polysaccharide Biosynthesis Protein SpsA, Chain A"/>
    <property type="match status" value="2"/>
</dbReference>
<evidence type="ECO:0000256" key="2">
    <source>
        <dbReference type="ARBA" id="ARBA00022692"/>
    </source>
</evidence>
<sequence>MTTKGCYSCMFVILLFVGMYIHLAITVKHLIRSQEREQPGEYLTKNISIAYYLGGKTWTRLWFLTHLKTLISYTSEALDLHLIVTSDAINDYETLLKTWNLTRVTFTLYDLDPFLKKVSWIPTEHYAGVYGLAKILLPDIIHKSVKKVILMDTDILLKTDIMELWRNFHRFTAKTIFAASENLSLYYLNTQAKRFVWPAFGKGYNTGVVLIDLEKLRNSTNWNALWRKATEEQLRIHGPAILADQDIFNSVFLQNPSWVLKLGCGYNYQIGITASPHKFCLNEPKLVHFNSKTKAVVPLLSEEYTNLRCHMEHLNGDMLKFTRNGMKPEPKSLLESSFCGTFIPHKHFRVFPNVLGSSNGSNRLGLVVQLSADRLNNIIRSLKYWKYPVSAAVYGTDEELYNVVKSIEQLNRTDIALHLVFKPTRTYPINFLRNVAIQYSKSLKIVLTDADFLIFGDLQQLEEASSQLQEKEIIVIPAFELTEDTYDMDKAIFPKDKNDVKRMLENKKIRIFRENIWPAAHRATKVEEWLYANESYTIEWKKNYEPYIIINRQSVPHYDERFGGFGWNKVTHIIKLRAENYTFKVTPTSFMLHQSHPPSNDLLHFRTNLKYRQCLQELKRLFIDETTAKLNAA</sequence>
<keyword evidence="10" id="KW-1185">Reference proteome</keyword>
<keyword evidence="5" id="KW-0333">Golgi apparatus</keyword>
<evidence type="ECO:0000256" key="8">
    <source>
        <dbReference type="SAM" id="Phobius"/>
    </source>
</evidence>
<evidence type="ECO:0000256" key="5">
    <source>
        <dbReference type="ARBA" id="ARBA00023034"/>
    </source>
</evidence>
<dbReference type="InterPro" id="IPR002495">
    <property type="entry name" value="Glyco_trans_8"/>
</dbReference>
<dbReference type="SUPFAM" id="SSF53448">
    <property type="entry name" value="Nucleotide-diphospho-sugar transferases"/>
    <property type="match status" value="1"/>
</dbReference>
<evidence type="ECO:0000256" key="1">
    <source>
        <dbReference type="ARBA" id="ARBA00004323"/>
    </source>
</evidence>
<protein>
    <recommendedName>
        <fullName evidence="11">Glycosyltransferase-like protein LARGE2</fullName>
    </recommendedName>
</protein>
<keyword evidence="4 8" id="KW-1133">Transmembrane helix</keyword>
<keyword evidence="2 8" id="KW-0812">Transmembrane</keyword>
<evidence type="ECO:0000256" key="6">
    <source>
        <dbReference type="ARBA" id="ARBA00023136"/>
    </source>
</evidence>
<comment type="subcellular location">
    <subcellularLocation>
        <location evidence="1">Golgi apparatus membrane</location>
        <topology evidence="1">Single-pass type II membrane protein</topology>
    </subcellularLocation>
</comment>
<evidence type="ECO:0008006" key="11">
    <source>
        <dbReference type="Google" id="ProtNLM"/>
    </source>
</evidence>
<dbReference type="OrthoDB" id="411524at2759"/>
<dbReference type="PANTHER" id="PTHR12270:SF25">
    <property type="entry name" value="GLYCOSYLTRANSFERASE-LIKE PROTEIN LARGE"/>
    <property type="match status" value="1"/>
</dbReference>
<dbReference type="GO" id="GO:0042285">
    <property type="term" value="F:xylosyltransferase activity"/>
    <property type="evidence" value="ECO:0007669"/>
    <property type="project" value="TreeGrafter"/>
</dbReference>
<feature type="transmembrane region" description="Helical" evidence="8">
    <location>
        <begin position="7"/>
        <end position="25"/>
    </location>
</feature>
<evidence type="ECO:0000256" key="4">
    <source>
        <dbReference type="ARBA" id="ARBA00022989"/>
    </source>
</evidence>
<evidence type="ECO:0000313" key="10">
    <source>
        <dbReference type="Proteomes" id="UP000494206"/>
    </source>
</evidence>
<dbReference type="EMBL" id="CADEPM010000002">
    <property type="protein sequence ID" value="CAB3400326.1"/>
    <property type="molecule type" value="Genomic_DNA"/>
</dbReference>
<dbReference type="Pfam" id="PF13896">
    <property type="entry name" value="Glyco_transf_49"/>
    <property type="match status" value="1"/>
</dbReference>
<dbReference type="Pfam" id="PF01501">
    <property type="entry name" value="Glyco_transf_8"/>
    <property type="match status" value="1"/>
</dbReference>
<keyword evidence="6 8" id="KW-0472">Membrane</keyword>
<evidence type="ECO:0000313" key="9">
    <source>
        <dbReference type="EMBL" id="CAB3400326.1"/>
    </source>
</evidence>
<dbReference type="InterPro" id="IPR029044">
    <property type="entry name" value="Nucleotide-diphossugar_trans"/>
</dbReference>
<organism evidence="9 10">
    <name type="scientific">Caenorhabditis bovis</name>
    <dbReference type="NCBI Taxonomy" id="2654633"/>
    <lineage>
        <taxon>Eukaryota</taxon>
        <taxon>Metazoa</taxon>
        <taxon>Ecdysozoa</taxon>
        <taxon>Nematoda</taxon>
        <taxon>Chromadorea</taxon>
        <taxon>Rhabditida</taxon>
        <taxon>Rhabditina</taxon>
        <taxon>Rhabditomorpha</taxon>
        <taxon>Rhabditoidea</taxon>
        <taxon>Rhabditidae</taxon>
        <taxon>Peloderinae</taxon>
        <taxon>Caenorhabditis</taxon>
    </lineage>
</organism>
<comment type="caution">
    <text evidence="9">The sequence shown here is derived from an EMBL/GenBank/DDBJ whole genome shotgun (WGS) entry which is preliminary data.</text>
</comment>
<dbReference type="AlphaFoldDB" id="A0A8S1EL92"/>
<dbReference type="GO" id="GO:0015020">
    <property type="term" value="F:glucuronosyltransferase activity"/>
    <property type="evidence" value="ECO:0007669"/>
    <property type="project" value="TreeGrafter"/>
</dbReference>
<keyword evidence="3" id="KW-0735">Signal-anchor</keyword>
<dbReference type="GO" id="GO:0035269">
    <property type="term" value="P:protein O-linked glycosylation via mannose"/>
    <property type="evidence" value="ECO:0007669"/>
    <property type="project" value="TreeGrafter"/>
</dbReference>
<evidence type="ECO:0000256" key="7">
    <source>
        <dbReference type="ARBA" id="ARBA00023180"/>
    </source>
</evidence>
<gene>
    <name evidence="9" type="ORF">CBOVIS_LOCUS3290</name>
</gene>
<accession>A0A8S1EL92</accession>
<name>A0A8S1EL92_9PELO</name>
<dbReference type="GO" id="GO:0000139">
    <property type="term" value="C:Golgi membrane"/>
    <property type="evidence" value="ECO:0007669"/>
    <property type="project" value="UniProtKB-SubCell"/>
</dbReference>
<dbReference type="Proteomes" id="UP000494206">
    <property type="component" value="Unassembled WGS sequence"/>
</dbReference>